<keyword evidence="21" id="KW-1185">Reference proteome</keyword>
<protein>
    <recommendedName>
        <fullName evidence="1">protein-serine/threonine phosphatase</fullName>
        <ecNumber evidence="1">3.1.3.16</ecNumber>
    </recommendedName>
    <alternativeName>
        <fullName evidence="15">Protein-serine/threonine phosphatase</fullName>
    </alternativeName>
    <alternativeName>
        <fullName evidence="14">Serine/threonine-protein kinase</fullName>
    </alternativeName>
</protein>
<evidence type="ECO:0000256" key="17">
    <source>
        <dbReference type="SAM" id="MobiDB-lite"/>
    </source>
</evidence>
<evidence type="ECO:0000256" key="1">
    <source>
        <dbReference type="ARBA" id="ARBA00013081"/>
    </source>
</evidence>
<evidence type="ECO:0000313" key="21">
    <source>
        <dbReference type="Proteomes" id="UP000265614"/>
    </source>
</evidence>
<organism evidence="20 21">
    <name type="scientific">Vallicoccus soli</name>
    <dbReference type="NCBI Taxonomy" id="2339232"/>
    <lineage>
        <taxon>Bacteria</taxon>
        <taxon>Bacillati</taxon>
        <taxon>Actinomycetota</taxon>
        <taxon>Actinomycetes</taxon>
        <taxon>Motilibacterales</taxon>
        <taxon>Vallicoccaceae</taxon>
        <taxon>Vallicoccus</taxon>
    </lineage>
</organism>
<dbReference type="Pfam" id="PF07228">
    <property type="entry name" value="SpoIIE"/>
    <property type="match status" value="1"/>
</dbReference>
<dbReference type="EMBL" id="QZEZ01000006">
    <property type="protein sequence ID" value="RJK94722.1"/>
    <property type="molecule type" value="Genomic_DNA"/>
</dbReference>
<keyword evidence="6" id="KW-0418">Kinase</keyword>
<dbReference type="PANTHER" id="PTHR43156:SF2">
    <property type="entry name" value="STAGE II SPORULATION PROTEIN E"/>
    <property type="match status" value="1"/>
</dbReference>
<evidence type="ECO:0000256" key="2">
    <source>
        <dbReference type="ARBA" id="ARBA00022553"/>
    </source>
</evidence>
<feature type="compositionally biased region" description="Basic and acidic residues" evidence="17">
    <location>
        <begin position="1"/>
        <end position="23"/>
    </location>
</feature>
<dbReference type="CDD" id="cd16936">
    <property type="entry name" value="HATPase_RsbW-like"/>
    <property type="match status" value="1"/>
</dbReference>
<dbReference type="Pfam" id="PF01590">
    <property type="entry name" value="GAF"/>
    <property type="match status" value="1"/>
</dbReference>
<dbReference type="CDD" id="cd00130">
    <property type="entry name" value="PAS"/>
    <property type="match status" value="1"/>
</dbReference>
<feature type="domain" description="PAS" evidence="18">
    <location>
        <begin position="195"/>
        <end position="241"/>
    </location>
</feature>
<dbReference type="SMART" id="SM00331">
    <property type="entry name" value="PP2C_SIG"/>
    <property type="match status" value="1"/>
</dbReference>
<keyword evidence="7" id="KW-0378">Hydrolase</keyword>
<evidence type="ECO:0000313" key="20">
    <source>
        <dbReference type="EMBL" id="RJK94722.1"/>
    </source>
</evidence>
<evidence type="ECO:0000256" key="10">
    <source>
        <dbReference type="ARBA" id="ARBA00022912"/>
    </source>
</evidence>
<evidence type="ECO:0000256" key="7">
    <source>
        <dbReference type="ARBA" id="ARBA00022801"/>
    </source>
</evidence>
<dbReference type="GO" id="GO:0016301">
    <property type="term" value="F:kinase activity"/>
    <property type="evidence" value="ECO:0007669"/>
    <property type="project" value="UniProtKB-KW"/>
</dbReference>
<dbReference type="InterPro" id="IPR036890">
    <property type="entry name" value="HATPase_C_sf"/>
</dbReference>
<dbReference type="GO" id="GO:0004722">
    <property type="term" value="F:protein serine/threonine phosphatase activity"/>
    <property type="evidence" value="ECO:0007669"/>
    <property type="project" value="UniProtKB-EC"/>
</dbReference>
<evidence type="ECO:0000256" key="5">
    <source>
        <dbReference type="ARBA" id="ARBA00022741"/>
    </source>
</evidence>
<dbReference type="SMART" id="SM00065">
    <property type="entry name" value="GAF"/>
    <property type="match status" value="1"/>
</dbReference>
<evidence type="ECO:0000256" key="11">
    <source>
        <dbReference type="ARBA" id="ARBA00023211"/>
    </source>
</evidence>
<dbReference type="InterPro" id="IPR003018">
    <property type="entry name" value="GAF"/>
</dbReference>
<feature type="region of interest" description="Disordered" evidence="17">
    <location>
        <begin position="78"/>
        <end position="103"/>
    </location>
</feature>
<dbReference type="InterPro" id="IPR029016">
    <property type="entry name" value="GAF-like_dom_sf"/>
</dbReference>
<dbReference type="Gene3D" id="3.30.450.40">
    <property type="match status" value="1"/>
</dbReference>
<dbReference type="InterPro" id="IPR003594">
    <property type="entry name" value="HATPase_dom"/>
</dbReference>
<keyword evidence="3" id="KW-0808">Transferase</keyword>
<evidence type="ECO:0000259" key="19">
    <source>
        <dbReference type="PROSITE" id="PS50113"/>
    </source>
</evidence>
<dbReference type="SUPFAM" id="SSF55781">
    <property type="entry name" value="GAF domain-like"/>
    <property type="match status" value="1"/>
</dbReference>
<dbReference type="AlphaFoldDB" id="A0A3A3YZW3"/>
<sequence length="872" mass="95184">MSQHATRDTRAREQVRRVQRGEEGPLAGSLRDVPAAVLLVDLTDRRVIYTNPVARAMVPEDFELPASAEDWSRAAGLRQPDGAAYDPAKSPVVRSTEGERVEGEAVLVPPRREAEAVEGVPDLDSEERRHERVLWVTSYPLEGATGLSDRALVAFFEIDPYWPTEQLGEDLHLRALGSIDISFTIADPHQDDMPLVWVNQAFTRVTGYGFDEVVGHNCRFLQGPDSDRGVVAQLRAALVERRSVTVTLLNYRKNGSPFWNEISMSPIVDADGELTHFVGVQADVTARMHDEAERRRLLAEEQAAREAAERANREEQAARAAAEDAQRRVGLLAEATSLLAGTLDVQQALEQLTRLVVPTLADWCLVDLLDGDRVETVASAHVDPDRERVVREVGEGRELRLGDDHPVARVMRDGEPLLVADVDRPLIERTVRPDQRELWTSLAPRSVMCVPLKARREVLGTLTLYTSASGRVYGGEDLELACDLARRAALNVDNARLYQREHQLAVELQKSLLPDVPPHVEGLDVDKRYLSGAHDTQVGGDWYDVIPLGAARTALVIGDVMGRGVRAAAVMGQLRAAVRALALVDFPPAQVMSTLDKLVADIDESSIVTCVYAVYDPSDHSLTYANAGHLPPVLVAPGAAPRELVDVPGPPLGTSVGTFASGRTDFPAGSTLVLYTDGLVERRGEDIDEGISRLADSVTDTGDLTVSQVCDRVLASVSPTGDYDDDVGLLVVRTPAADDPRDRHATAVLSLTGDPDEARATRRWAEPLLEDWQLPAPRREEAVVVLNELVANALVHGAAPVTVTLRRSDRRLVVEVADARPVPPRRLVADPEAEHGRGIAMVDVLAQRWGIRPTDDGKAVWAELDLREAAAS</sequence>
<keyword evidence="9" id="KW-0460">Magnesium</keyword>
<comment type="catalytic activity">
    <reaction evidence="12">
        <text>O-phospho-L-seryl-[protein] + H2O = L-seryl-[protein] + phosphate</text>
        <dbReference type="Rhea" id="RHEA:20629"/>
        <dbReference type="Rhea" id="RHEA-COMP:9863"/>
        <dbReference type="Rhea" id="RHEA-COMP:11604"/>
        <dbReference type="ChEBI" id="CHEBI:15377"/>
        <dbReference type="ChEBI" id="CHEBI:29999"/>
        <dbReference type="ChEBI" id="CHEBI:43474"/>
        <dbReference type="ChEBI" id="CHEBI:83421"/>
        <dbReference type="EC" id="3.1.3.16"/>
    </reaction>
</comment>
<dbReference type="PROSITE" id="PS50112">
    <property type="entry name" value="PAS"/>
    <property type="match status" value="1"/>
</dbReference>
<name>A0A3A3YZW3_9ACTN</name>
<comment type="caution">
    <text evidence="20">The sequence shown here is derived from an EMBL/GenBank/DDBJ whole genome shotgun (WGS) entry which is preliminary data.</text>
</comment>
<evidence type="ECO:0000256" key="12">
    <source>
        <dbReference type="ARBA" id="ARBA00047761"/>
    </source>
</evidence>
<dbReference type="InterPro" id="IPR000014">
    <property type="entry name" value="PAS"/>
</dbReference>
<dbReference type="GO" id="GO:0046872">
    <property type="term" value="F:metal ion binding"/>
    <property type="evidence" value="ECO:0007669"/>
    <property type="project" value="UniProtKB-KW"/>
</dbReference>
<dbReference type="SUPFAM" id="SSF81606">
    <property type="entry name" value="PP2C-like"/>
    <property type="match status" value="1"/>
</dbReference>
<dbReference type="Gene3D" id="3.30.450.20">
    <property type="entry name" value="PAS domain"/>
    <property type="match status" value="1"/>
</dbReference>
<dbReference type="FunFam" id="3.30.450.40:FF:000035">
    <property type="entry name" value="PAS sensor protein"/>
    <property type="match status" value="1"/>
</dbReference>
<keyword evidence="10" id="KW-0904">Protein phosphatase</keyword>
<dbReference type="InterPro" id="IPR052016">
    <property type="entry name" value="Bact_Sigma-Reg"/>
</dbReference>
<feature type="region of interest" description="Disordered" evidence="17">
    <location>
        <begin position="1"/>
        <end position="27"/>
    </location>
</feature>
<dbReference type="InterPro" id="IPR036457">
    <property type="entry name" value="PPM-type-like_dom_sf"/>
</dbReference>
<gene>
    <name evidence="20" type="ORF">D5H78_12825</name>
</gene>
<dbReference type="OrthoDB" id="319881at2"/>
<dbReference type="InterPro" id="IPR035965">
    <property type="entry name" value="PAS-like_dom_sf"/>
</dbReference>
<dbReference type="GO" id="GO:0005524">
    <property type="term" value="F:ATP binding"/>
    <property type="evidence" value="ECO:0007669"/>
    <property type="project" value="UniProtKB-KW"/>
</dbReference>
<dbReference type="InterPro" id="IPR000700">
    <property type="entry name" value="PAS-assoc_C"/>
</dbReference>
<keyword evidence="16" id="KW-0175">Coiled coil</keyword>
<dbReference type="RefSeq" id="WP_119950904.1">
    <property type="nucleotide sequence ID" value="NZ_QZEZ01000006.1"/>
</dbReference>
<dbReference type="Pfam" id="PF13581">
    <property type="entry name" value="HATPase_c_2"/>
    <property type="match status" value="1"/>
</dbReference>
<keyword evidence="5" id="KW-0547">Nucleotide-binding</keyword>
<feature type="coiled-coil region" evidence="16">
    <location>
        <begin position="289"/>
        <end position="328"/>
    </location>
</feature>
<dbReference type="FunFam" id="3.60.40.10:FF:000005">
    <property type="entry name" value="Serine/threonine protein phosphatase"/>
    <property type="match status" value="1"/>
</dbReference>
<dbReference type="EC" id="3.1.3.16" evidence="1"/>
<dbReference type="SUPFAM" id="SSF55785">
    <property type="entry name" value="PYP-like sensor domain (PAS domain)"/>
    <property type="match status" value="1"/>
</dbReference>
<evidence type="ECO:0000256" key="6">
    <source>
        <dbReference type="ARBA" id="ARBA00022777"/>
    </source>
</evidence>
<evidence type="ECO:0000256" key="16">
    <source>
        <dbReference type="SAM" id="Coils"/>
    </source>
</evidence>
<keyword evidence="2" id="KW-0597">Phosphoprotein</keyword>
<reference evidence="20 21" key="1">
    <citation type="submission" date="2018-09" db="EMBL/GenBank/DDBJ databases">
        <title>YIM 75000 draft genome.</title>
        <authorList>
            <person name="Tang S."/>
            <person name="Feng Y."/>
        </authorList>
    </citation>
    <scope>NUCLEOTIDE SEQUENCE [LARGE SCALE GENOMIC DNA]</scope>
    <source>
        <strain evidence="20 21">YIM 75000</strain>
    </source>
</reference>
<feature type="domain" description="PAC" evidence="19">
    <location>
        <begin position="242"/>
        <end position="296"/>
    </location>
</feature>
<keyword evidence="8" id="KW-0067">ATP-binding</keyword>
<dbReference type="Proteomes" id="UP000265614">
    <property type="component" value="Unassembled WGS sequence"/>
</dbReference>
<evidence type="ECO:0000256" key="8">
    <source>
        <dbReference type="ARBA" id="ARBA00022840"/>
    </source>
</evidence>
<evidence type="ECO:0000256" key="3">
    <source>
        <dbReference type="ARBA" id="ARBA00022679"/>
    </source>
</evidence>
<dbReference type="PANTHER" id="PTHR43156">
    <property type="entry name" value="STAGE II SPORULATION PROTEIN E-RELATED"/>
    <property type="match status" value="1"/>
</dbReference>
<evidence type="ECO:0000256" key="9">
    <source>
        <dbReference type="ARBA" id="ARBA00022842"/>
    </source>
</evidence>
<dbReference type="InterPro" id="IPR001610">
    <property type="entry name" value="PAC"/>
</dbReference>
<comment type="function">
    <text evidence="13">Primarily acts as an independent SigF regulator that is sensitive to the osmosensory signal, mediating the cross talk of PknD with the SigF regulon. Possesses both phosphatase and kinase activities. The kinase domain functions as a classic anti-sigma factor-like kinase to phosphorylate the anti-anti-sigma factor domain at the canonical regulatory site, and the phosphatase domain antagonizes this activity.</text>
</comment>
<keyword evidence="11" id="KW-0464">Manganese</keyword>
<evidence type="ECO:0000256" key="13">
    <source>
        <dbReference type="ARBA" id="ARBA00056274"/>
    </source>
</evidence>
<evidence type="ECO:0000259" key="18">
    <source>
        <dbReference type="PROSITE" id="PS50112"/>
    </source>
</evidence>
<dbReference type="InterPro" id="IPR001932">
    <property type="entry name" value="PPM-type_phosphatase-like_dom"/>
</dbReference>
<evidence type="ECO:0000256" key="4">
    <source>
        <dbReference type="ARBA" id="ARBA00022723"/>
    </source>
</evidence>
<dbReference type="Pfam" id="PF13426">
    <property type="entry name" value="PAS_9"/>
    <property type="match status" value="1"/>
</dbReference>
<dbReference type="SUPFAM" id="SSF55874">
    <property type="entry name" value="ATPase domain of HSP90 chaperone/DNA topoisomerase II/histidine kinase"/>
    <property type="match status" value="1"/>
</dbReference>
<dbReference type="Gene3D" id="3.60.40.10">
    <property type="entry name" value="PPM-type phosphatase domain"/>
    <property type="match status" value="1"/>
</dbReference>
<dbReference type="Gene3D" id="3.30.565.10">
    <property type="entry name" value="Histidine kinase-like ATPase, C-terminal domain"/>
    <property type="match status" value="1"/>
</dbReference>
<keyword evidence="4" id="KW-0479">Metal-binding</keyword>
<dbReference type="NCBIfam" id="TIGR00229">
    <property type="entry name" value="sensory_box"/>
    <property type="match status" value="1"/>
</dbReference>
<dbReference type="PROSITE" id="PS50113">
    <property type="entry name" value="PAC"/>
    <property type="match status" value="1"/>
</dbReference>
<dbReference type="SMART" id="SM00086">
    <property type="entry name" value="PAC"/>
    <property type="match status" value="1"/>
</dbReference>
<evidence type="ECO:0000256" key="14">
    <source>
        <dbReference type="ARBA" id="ARBA00075117"/>
    </source>
</evidence>
<evidence type="ECO:0000256" key="15">
    <source>
        <dbReference type="ARBA" id="ARBA00081350"/>
    </source>
</evidence>
<accession>A0A3A3YZW3</accession>
<proteinExistence type="predicted"/>